<dbReference type="Proteomes" id="UP000242258">
    <property type="component" value="Unassembled WGS sequence"/>
</dbReference>
<dbReference type="STRING" id="1628148.BI198_03250"/>
<keyword evidence="2" id="KW-1185">Reference proteome</keyword>
<reference evidence="2" key="1">
    <citation type="submission" date="2016-09" db="EMBL/GenBank/DDBJ databases">
        <authorList>
            <person name="Wan X."/>
            <person name="Hou S."/>
        </authorList>
    </citation>
    <scope>NUCLEOTIDE SEQUENCE [LARGE SCALE GENOMIC DNA]</scope>
    <source>
        <strain evidence="2">KH87</strain>
    </source>
</reference>
<dbReference type="GO" id="GO:0016787">
    <property type="term" value="F:hydrolase activity"/>
    <property type="evidence" value="ECO:0007669"/>
    <property type="project" value="UniProtKB-KW"/>
</dbReference>
<protein>
    <submittedName>
        <fullName evidence="1">N-formylglutamate amidohydrolase</fullName>
    </submittedName>
</protein>
<comment type="caution">
    <text evidence="1">The sequence shown here is derived from an EMBL/GenBank/DDBJ whole genome shotgun (WGS) entry which is preliminary data.</text>
</comment>
<dbReference type="Gene3D" id="3.40.630.40">
    <property type="entry name" value="Zn-dependent exopeptidases"/>
    <property type="match status" value="1"/>
</dbReference>
<dbReference type="Pfam" id="PF05013">
    <property type="entry name" value="FGase"/>
    <property type="match status" value="1"/>
</dbReference>
<dbReference type="SUPFAM" id="SSF53187">
    <property type="entry name" value="Zn-dependent exopeptidases"/>
    <property type="match status" value="1"/>
</dbReference>
<organism evidence="1 2">
    <name type="scientific">Rheinheimera salexigens</name>
    <dbReference type="NCBI Taxonomy" id="1628148"/>
    <lineage>
        <taxon>Bacteria</taxon>
        <taxon>Pseudomonadati</taxon>
        <taxon>Pseudomonadota</taxon>
        <taxon>Gammaproteobacteria</taxon>
        <taxon>Chromatiales</taxon>
        <taxon>Chromatiaceae</taxon>
        <taxon>Rheinheimera</taxon>
    </lineage>
</organism>
<proteinExistence type="predicted"/>
<evidence type="ECO:0000313" key="1">
    <source>
        <dbReference type="EMBL" id="OEY68694.1"/>
    </source>
</evidence>
<gene>
    <name evidence="1" type="ORF">BI198_03250</name>
</gene>
<name>A0A1E7Q3A1_9GAMM</name>
<dbReference type="AlphaFoldDB" id="A0A1E7Q3A1"/>
<keyword evidence="1" id="KW-0378">Hydrolase</keyword>
<evidence type="ECO:0000313" key="2">
    <source>
        <dbReference type="Proteomes" id="UP000242258"/>
    </source>
</evidence>
<dbReference type="InterPro" id="IPR007709">
    <property type="entry name" value="N-FG_amidohydro"/>
</dbReference>
<dbReference type="EMBL" id="MKEK01000001">
    <property type="protein sequence ID" value="OEY68694.1"/>
    <property type="molecule type" value="Genomic_DNA"/>
</dbReference>
<dbReference type="RefSeq" id="WP_070048261.1">
    <property type="nucleotide sequence ID" value="NZ_CBCSDO010000001.1"/>
</dbReference>
<sequence length="288" mass="32388">MKTENSESYVLHLPQQHVQPLVFDSPHSGMVLPADFAPLASVSQMKTGWDAFVDELWQPSTEQGAAVLAATVSRMYIDLNRAPDDIPHIMLEGAWPTALNPTAYSERGMGLLRQWALPGQAMYAKPLAVKDVQQRLARYYQPYHQRLKQLLDQRHQEFGAVWHVDCHSMKSKGNAMNIDAGTARADFVIGNRDGESASAGFTNVIVESLQAMGYQVSLNQPYKGGYLTQCYANPTQRRHSIQIEINRHLYMDESGFSKHLGFVELQRNLQLLTTNMLAYIEADLCSVF</sequence>
<dbReference type="OrthoDB" id="8716700at2"/>
<accession>A0A1E7Q3A1</accession>